<protein>
    <submittedName>
        <fullName evidence="1">T6SS protein Cts2N</fullName>
    </submittedName>
</protein>
<dbReference type="AlphaFoldDB" id="A0A6L5E4C6"/>
<evidence type="ECO:0000313" key="1">
    <source>
        <dbReference type="EMBL" id="MPQ50244.1"/>
    </source>
</evidence>
<dbReference type="EMBL" id="WHIY01000002">
    <property type="protein sequence ID" value="MPQ50244.1"/>
    <property type="molecule type" value="Genomic_DNA"/>
</dbReference>
<accession>A0A6L5E4C6</accession>
<dbReference type="Proteomes" id="UP000475079">
    <property type="component" value="Unassembled WGS sequence"/>
</dbReference>
<organism evidence="1 2">
    <name type="scientific">Citrobacter telavivensis</name>
    <dbReference type="NCBI Taxonomy" id="2653932"/>
    <lineage>
        <taxon>Bacteria</taxon>
        <taxon>Pseudomonadati</taxon>
        <taxon>Pseudomonadota</taxon>
        <taxon>Gammaproteobacteria</taxon>
        <taxon>Enterobacterales</taxon>
        <taxon>Enterobacteriaceae</taxon>
        <taxon>Citrobacter</taxon>
    </lineage>
</organism>
<name>A0A6L5E4C6_9ENTR</name>
<reference evidence="1 2" key="1">
    <citation type="submission" date="2019-10" db="EMBL/GenBank/DDBJ databases">
        <title>Characterization of a new Citrobacter species.</title>
        <authorList>
            <person name="Goncalves Ribeiro T."/>
            <person name="Izdebski R."/>
            <person name="Urbanowicz P."/>
            <person name="Carmeli Y."/>
            <person name="Gniadkowski M."/>
            <person name="Peixe L."/>
        </authorList>
    </citation>
    <scope>NUCLEOTIDE SEQUENCE [LARGE SCALE GENOMIC DNA]</scope>
    <source>
        <strain evidence="1 2">NMI7905_11</strain>
    </source>
</reference>
<keyword evidence="2" id="KW-1185">Reference proteome</keyword>
<sequence>MTNGRCHLARIIFITCLALLNNGCSFWSNQVELKTVVIDTVAEANDNTPVAVDIVAIADASLVPVVQTLSATQWFNARAQLQRDYPGGLHVWSLELVPGSRFTADDNPLSGAPAEATLLFARYRSEGEHRLRLDKTTALHLQLMADEAVLAPEQGK</sequence>
<gene>
    <name evidence="1" type="ORF">GBB84_04865</name>
</gene>
<evidence type="ECO:0000313" key="2">
    <source>
        <dbReference type="Proteomes" id="UP000475079"/>
    </source>
</evidence>
<proteinExistence type="predicted"/>
<comment type="caution">
    <text evidence="1">The sequence shown here is derived from an EMBL/GenBank/DDBJ whole genome shotgun (WGS) entry which is preliminary data.</text>
</comment>